<keyword evidence="4" id="KW-0963">Cytoplasm</keyword>
<protein>
    <submittedName>
        <fullName evidence="11">FAD-dependent oxidoreductase</fullName>
    </submittedName>
</protein>
<organism evidence="11 12">
    <name type="scientific">Sphingomonas chungangi</name>
    <dbReference type="NCBI Taxonomy" id="2683589"/>
    <lineage>
        <taxon>Bacteria</taxon>
        <taxon>Pseudomonadati</taxon>
        <taxon>Pseudomonadota</taxon>
        <taxon>Alphaproteobacteria</taxon>
        <taxon>Sphingomonadales</taxon>
        <taxon>Sphingomonadaceae</taxon>
        <taxon>Sphingomonas</taxon>
    </lineage>
</organism>
<dbReference type="GO" id="GO:0016491">
    <property type="term" value="F:oxidoreductase activity"/>
    <property type="evidence" value="ECO:0007669"/>
    <property type="project" value="UniProtKB-KW"/>
</dbReference>
<gene>
    <name evidence="11" type="ORF">HZF05_05810</name>
</gene>
<dbReference type="GO" id="GO:0005737">
    <property type="term" value="C:cytoplasm"/>
    <property type="evidence" value="ECO:0007669"/>
    <property type="project" value="UniProtKB-SubCell"/>
</dbReference>
<evidence type="ECO:0000313" key="12">
    <source>
        <dbReference type="Proteomes" id="UP000570166"/>
    </source>
</evidence>
<sequence length="392" mass="41129">MSGPAPIHVVVVGSGLAGYGVLRELRKLAPDATLTLVTADDGHFYSKPALSTALAKGKHADTLVTTPAAKMAAQLRLDLRAGRGVEALDAGERVLLTTGGPIPYDKLVLAMGADPVKVTIEGEGATRARPVNNLDDYRAFRENLPNGARVLVMGGGLVGSEFANDLSGAGYKAVVVDMLSHPLAQLVPQQVGDAIRDALAAQGVEWHLGRKVVSLDRADAATIATLDDGTRIEADAVLSAVGLRPHIWLARDAGLETARGIKVDATGRTSDPHIYAIGDCAEYPRGLAAYVTPIMAAARAIAPSALGTPTEIRFPPLSVQVKTTAYPVVLLPAPIGVKGGWRKVSDGSDGLKYLFEDETGRTRGYVLTGSLCEERMDMDRSLSAAEAEREAA</sequence>
<evidence type="ECO:0000256" key="5">
    <source>
        <dbReference type="ARBA" id="ARBA00022630"/>
    </source>
</evidence>
<evidence type="ECO:0000256" key="7">
    <source>
        <dbReference type="ARBA" id="ARBA00023002"/>
    </source>
</evidence>
<dbReference type="Proteomes" id="UP000570166">
    <property type="component" value="Unassembled WGS sequence"/>
</dbReference>
<dbReference type="InterPro" id="IPR036188">
    <property type="entry name" value="FAD/NAD-bd_sf"/>
</dbReference>
<keyword evidence="6" id="KW-0274">FAD</keyword>
<dbReference type="InterPro" id="IPR023753">
    <property type="entry name" value="FAD/NAD-binding_dom"/>
</dbReference>
<evidence type="ECO:0000256" key="6">
    <source>
        <dbReference type="ARBA" id="ARBA00022827"/>
    </source>
</evidence>
<dbReference type="InterPro" id="IPR050260">
    <property type="entry name" value="FAD-bd_OxRdtase"/>
</dbReference>
<keyword evidence="12" id="KW-1185">Reference proteome</keyword>
<dbReference type="PANTHER" id="PTHR43429:SF3">
    <property type="entry name" value="NITRITE REDUCTASE [NAD(P)H]"/>
    <property type="match status" value="1"/>
</dbReference>
<dbReference type="Pfam" id="PF18113">
    <property type="entry name" value="Rbx_binding"/>
    <property type="match status" value="1"/>
</dbReference>
<feature type="domain" description="Rubredoxin binding" evidence="10">
    <location>
        <begin position="311"/>
        <end position="381"/>
    </location>
</feature>
<dbReference type="InterPro" id="IPR041364">
    <property type="entry name" value="Rbx-bd"/>
</dbReference>
<comment type="caution">
    <text evidence="11">The sequence shown here is derived from an EMBL/GenBank/DDBJ whole genome shotgun (WGS) entry which is preliminary data.</text>
</comment>
<dbReference type="PRINTS" id="PR00368">
    <property type="entry name" value="FADPNR"/>
</dbReference>
<dbReference type="AlphaFoldDB" id="A0A838L574"/>
<dbReference type="PRINTS" id="PR00411">
    <property type="entry name" value="PNDRDTASEI"/>
</dbReference>
<keyword evidence="7" id="KW-0560">Oxidoreductase</keyword>
<evidence type="ECO:0000259" key="10">
    <source>
        <dbReference type="Pfam" id="PF18113"/>
    </source>
</evidence>
<feature type="domain" description="FAD/NAD(P)-binding" evidence="9">
    <location>
        <begin position="8"/>
        <end position="284"/>
    </location>
</feature>
<accession>A0A838L574</accession>
<dbReference type="Pfam" id="PF07992">
    <property type="entry name" value="Pyr_redox_2"/>
    <property type="match status" value="1"/>
</dbReference>
<name>A0A838L574_9SPHN</name>
<evidence type="ECO:0000256" key="8">
    <source>
        <dbReference type="ARBA" id="ARBA00023027"/>
    </source>
</evidence>
<dbReference type="RefSeq" id="WP_160363426.1">
    <property type="nucleotide sequence ID" value="NZ_JACEIB010000003.1"/>
</dbReference>
<evidence type="ECO:0000256" key="4">
    <source>
        <dbReference type="ARBA" id="ARBA00022490"/>
    </source>
</evidence>
<comment type="cofactor">
    <cofactor evidence="1">
        <name>FAD</name>
        <dbReference type="ChEBI" id="CHEBI:57692"/>
    </cofactor>
</comment>
<reference evidence="11 12" key="1">
    <citation type="submission" date="2020-07" db="EMBL/GenBank/DDBJ databases">
        <authorList>
            <person name="Sun Q."/>
        </authorList>
    </citation>
    <scope>NUCLEOTIDE SEQUENCE [LARGE SCALE GENOMIC DNA]</scope>
    <source>
        <strain evidence="11 12">CGMCC 1.13654</strain>
    </source>
</reference>
<dbReference type="PANTHER" id="PTHR43429">
    <property type="entry name" value="PYRIDINE NUCLEOTIDE-DISULFIDE OXIDOREDUCTASE DOMAIN-CONTAINING"/>
    <property type="match status" value="1"/>
</dbReference>
<keyword evidence="5" id="KW-0285">Flavoprotein</keyword>
<dbReference type="Gene3D" id="3.50.50.60">
    <property type="entry name" value="FAD/NAD(P)-binding domain"/>
    <property type="match status" value="2"/>
</dbReference>
<keyword evidence="8" id="KW-0520">NAD</keyword>
<dbReference type="SUPFAM" id="SSF51905">
    <property type="entry name" value="FAD/NAD(P)-binding domain"/>
    <property type="match status" value="1"/>
</dbReference>
<dbReference type="EMBL" id="JACEIB010000003">
    <property type="protein sequence ID" value="MBA2933609.1"/>
    <property type="molecule type" value="Genomic_DNA"/>
</dbReference>
<dbReference type="Gene3D" id="3.30.390.120">
    <property type="match status" value="1"/>
</dbReference>
<evidence type="ECO:0000256" key="2">
    <source>
        <dbReference type="ARBA" id="ARBA00004496"/>
    </source>
</evidence>
<evidence type="ECO:0000256" key="1">
    <source>
        <dbReference type="ARBA" id="ARBA00001974"/>
    </source>
</evidence>
<evidence type="ECO:0000259" key="9">
    <source>
        <dbReference type="Pfam" id="PF07992"/>
    </source>
</evidence>
<proteinExistence type="inferred from homology"/>
<evidence type="ECO:0000256" key="3">
    <source>
        <dbReference type="ARBA" id="ARBA00006442"/>
    </source>
</evidence>
<comment type="subcellular location">
    <subcellularLocation>
        <location evidence="2">Cytoplasm</location>
    </subcellularLocation>
</comment>
<comment type="similarity">
    <text evidence="3">Belongs to the FAD-dependent oxidoreductase family.</text>
</comment>
<evidence type="ECO:0000313" key="11">
    <source>
        <dbReference type="EMBL" id="MBA2933609.1"/>
    </source>
</evidence>